<reference evidence="6 7" key="2">
    <citation type="submission" date="2020-03" db="EMBL/GenBank/DDBJ databases">
        <authorList>
            <person name="Ichikawa N."/>
            <person name="Kimura A."/>
            <person name="Kitahashi Y."/>
            <person name="Uohara A."/>
        </authorList>
    </citation>
    <scope>NUCLEOTIDE SEQUENCE [LARGE SCALE GENOMIC DNA]</scope>
    <source>
        <strain evidence="6 7">NBRC 105367</strain>
    </source>
</reference>
<dbReference type="SMART" id="SM00710">
    <property type="entry name" value="PbH1"/>
    <property type="match status" value="4"/>
</dbReference>
<dbReference type="InterPro" id="IPR013320">
    <property type="entry name" value="ConA-like_dom_sf"/>
</dbReference>
<sequence length="518" mass="53374">MPHRGRRALLAAALAGAVAAALVVSGVPSAHAATLFSADFTGGASGWTRSGGSWSVVTDGSAVYRQSGTGSDARALAGSGSWTDYTIEARVKPTAFNGSARHAGVIARAQSTSAYYYLALTNTGEVRLGRRGSGGHTTLASASATVSAGTWYRLRLEAAGTTLRGFVDGRLVATAADSAYSAGTVGLATYYSSASFDDVLVTDSAGPTPTTTAPTPGVTTSPPPQPVPGQADGHATGTTGGAGGPTVTVTTAAELARYAGANTPYVIRVAGRIAVDGMVTVVANKSVIGVGSTAEIVGGGLQLGTTTRPGDNVIIRNITFRDASDDSVSVHNGSHHVWIDHNEFYPGFDGSVDVKRQSTAVTVSWNRFHATDKSMLVGHSDSFPDDIGYLKVTYHHNYFDGSNQRHPRVRFGEPVHVYNNYYRGIGLYGVASTENAGVLVEANYFEDVAYPCHSVSGYADSAPGRLAERGNVFVRSGTCESGGTVADPRAYYSYTPDSAASVPALVTAGAGVGRIPGA</sequence>
<dbReference type="SUPFAM" id="SSF51126">
    <property type="entry name" value="Pectin lyase-like"/>
    <property type="match status" value="1"/>
</dbReference>
<evidence type="ECO:0000256" key="3">
    <source>
        <dbReference type="SAM" id="MobiDB-lite"/>
    </source>
</evidence>
<evidence type="ECO:0000256" key="4">
    <source>
        <dbReference type="SAM" id="SignalP"/>
    </source>
</evidence>
<keyword evidence="2" id="KW-0624">Polysaccharide degradation</keyword>
<feature type="compositionally biased region" description="Low complexity" evidence="3">
    <location>
        <begin position="228"/>
        <end position="237"/>
    </location>
</feature>
<accession>A0A6F8YQR9</accession>
<feature type="chain" id="PRO_5026023454" description="Pectate lyase domain-containing protein" evidence="4">
    <location>
        <begin position="33"/>
        <end position="518"/>
    </location>
</feature>
<dbReference type="GO" id="GO:0000272">
    <property type="term" value="P:polysaccharide catabolic process"/>
    <property type="evidence" value="ECO:0007669"/>
    <property type="project" value="UniProtKB-KW"/>
</dbReference>
<feature type="compositionally biased region" description="Low complexity" evidence="3">
    <location>
        <begin position="202"/>
        <end position="220"/>
    </location>
</feature>
<protein>
    <recommendedName>
        <fullName evidence="5">Pectate lyase domain-containing protein</fullName>
    </recommendedName>
</protein>
<evidence type="ECO:0000256" key="1">
    <source>
        <dbReference type="ARBA" id="ARBA00023239"/>
    </source>
</evidence>
<dbReference type="SMART" id="SM00656">
    <property type="entry name" value="Amb_all"/>
    <property type="match status" value="1"/>
</dbReference>
<comment type="similarity">
    <text evidence="2">Belongs to the polysaccharide lyase 1 family.</text>
</comment>
<dbReference type="Gene3D" id="2.60.120.560">
    <property type="entry name" value="Exo-inulinase, domain 1"/>
    <property type="match status" value="1"/>
</dbReference>
<dbReference type="RefSeq" id="WP_173159586.1">
    <property type="nucleotide sequence ID" value="NZ_AP022871.1"/>
</dbReference>
<dbReference type="KEGG" id="psuu:Psuf_055710"/>
<reference evidence="6 7" key="1">
    <citation type="submission" date="2020-03" db="EMBL/GenBank/DDBJ databases">
        <title>Whole genome shotgun sequence of Phytohabitans suffuscus NBRC 105367.</title>
        <authorList>
            <person name="Komaki H."/>
            <person name="Tamura T."/>
        </authorList>
    </citation>
    <scope>NUCLEOTIDE SEQUENCE [LARGE SCALE GENOMIC DNA]</scope>
    <source>
        <strain evidence="6 7">NBRC 105367</strain>
    </source>
</reference>
<name>A0A6F8YQR9_9ACTN</name>
<dbReference type="InterPro" id="IPR006311">
    <property type="entry name" value="TAT_signal"/>
</dbReference>
<dbReference type="InterPro" id="IPR045032">
    <property type="entry name" value="PEL"/>
</dbReference>
<dbReference type="SUPFAM" id="SSF49899">
    <property type="entry name" value="Concanavalin A-like lectins/glucanases"/>
    <property type="match status" value="1"/>
</dbReference>
<dbReference type="PANTHER" id="PTHR31683:SF18">
    <property type="entry name" value="PECTATE LYASE 21-RELATED"/>
    <property type="match status" value="1"/>
</dbReference>
<dbReference type="AlphaFoldDB" id="A0A6F8YQR9"/>
<dbReference type="Pfam" id="PF00544">
    <property type="entry name" value="Pectate_lyase_4"/>
    <property type="match status" value="1"/>
</dbReference>
<feature type="signal peptide" evidence="4">
    <location>
        <begin position="1"/>
        <end position="32"/>
    </location>
</feature>
<keyword evidence="7" id="KW-1185">Reference proteome</keyword>
<dbReference type="Pfam" id="PF06439">
    <property type="entry name" value="3keto-disac_hyd"/>
    <property type="match status" value="1"/>
</dbReference>
<keyword evidence="2" id="KW-0119">Carbohydrate metabolism</keyword>
<proteinExistence type="inferred from homology"/>
<dbReference type="Proteomes" id="UP000503011">
    <property type="component" value="Chromosome"/>
</dbReference>
<dbReference type="InterPro" id="IPR002022">
    <property type="entry name" value="Pec_lyase"/>
</dbReference>
<dbReference type="EMBL" id="AP022871">
    <property type="protein sequence ID" value="BCB88258.1"/>
    <property type="molecule type" value="Genomic_DNA"/>
</dbReference>
<evidence type="ECO:0000313" key="7">
    <source>
        <dbReference type="Proteomes" id="UP000503011"/>
    </source>
</evidence>
<keyword evidence="1 2" id="KW-0456">Lyase</keyword>
<dbReference type="Gene3D" id="2.160.20.10">
    <property type="entry name" value="Single-stranded right-handed beta-helix, Pectin lyase-like"/>
    <property type="match status" value="1"/>
</dbReference>
<evidence type="ECO:0000313" key="6">
    <source>
        <dbReference type="EMBL" id="BCB88258.1"/>
    </source>
</evidence>
<gene>
    <name evidence="6" type="ORF">Psuf_055710</name>
</gene>
<comment type="subcellular location">
    <subcellularLocation>
        <location evidence="2">Secreted</location>
    </subcellularLocation>
</comment>
<dbReference type="GO" id="GO:0030570">
    <property type="term" value="F:pectate lyase activity"/>
    <property type="evidence" value="ECO:0007669"/>
    <property type="project" value="InterPro"/>
</dbReference>
<dbReference type="PANTHER" id="PTHR31683">
    <property type="entry name" value="PECTATE LYASE 18-RELATED"/>
    <property type="match status" value="1"/>
</dbReference>
<organism evidence="6 7">
    <name type="scientific">Phytohabitans suffuscus</name>
    <dbReference type="NCBI Taxonomy" id="624315"/>
    <lineage>
        <taxon>Bacteria</taxon>
        <taxon>Bacillati</taxon>
        <taxon>Actinomycetota</taxon>
        <taxon>Actinomycetes</taxon>
        <taxon>Micromonosporales</taxon>
        <taxon>Micromonosporaceae</taxon>
    </lineage>
</organism>
<feature type="region of interest" description="Disordered" evidence="3">
    <location>
        <begin position="202"/>
        <end position="245"/>
    </location>
</feature>
<dbReference type="InterPro" id="IPR012334">
    <property type="entry name" value="Pectin_lyas_fold"/>
</dbReference>
<keyword evidence="4" id="KW-0732">Signal</keyword>
<feature type="domain" description="Pectate lyase" evidence="5">
    <location>
        <begin position="242"/>
        <end position="451"/>
    </location>
</feature>
<keyword evidence="2" id="KW-0964">Secreted</keyword>
<evidence type="ECO:0000259" key="5">
    <source>
        <dbReference type="SMART" id="SM00656"/>
    </source>
</evidence>
<dbReference type="PROSITE" id="PS51318">
    <property type="entry name" value="TAT"/>
    <property type="match status" value="1"/>
</dbReference>
<dbReference type="GO" id="GO:0016787">
    <property type="term" value="F:hydrolase activity"/>
    <property type="evidence" value="ECO:0007669"/>
    <property type="project" value="InterPro"/>
</dbReference>
<dbReference type="InterPro" id="IPR011050">
    <property type="entry name" value="Pectin_lyase_fold/virulence"/>
</dbReference>
<dbReference type="InterPro" id="IPR006626">
    <property type="entry name" value="PbH1"/>
</dbReference>
<dbReference type="InterPro" id="IPR010496">
    <property type="entry name" value="AL/BT2_dom"/>
</dbReference>
<dbReference type="GO" id="GO:0005576">
    <property type="term" value="C:extracellular region"/>
    <property type="evidence" value="ECO:0007669"/>
    <property type="project" value="UniProtKB-SubCell"/>
</dbReference>
<evidence type="ECO:0000256" key="2">
    <source>
        <dbReference type="RuleBase" id="RU361173"/>
    </source>
</evidence>